<reference evidence="1 2" key="1">
    <citation type="submission" date="2020-09" db="EMBL/GenBank/DDBJ databases">
        <title>De no assembly of potato wild relative species, Solanum commersonii.</title>
        <authorList>
            <person name="Cho K."/>
        </authorList>
    </citation>
    <scope>NUCLEOTIDE SEQUENCE [LARGE SCALE GENOMIC DNA]</scope>
    <source>
        <strain evidence="1">LZ3.2</strain>
        <tissue evidence="1">Leaf</tissue>
    </source>
</reference>
<name>A0A9J5Z8M4_SOLCO</name>
<sequence>MPVPLDEDLFKRLPKVEADALQEINRPTLSDYIGYVVVSGGARMFAKGVRSIK</sequence>
<proteinExistence type="predicted"/>
<gene>
    <name evidence="1" type="ORF">H5410_019536</name>
</gene>
<accession>A0A9J5Z8M4</accession>
<evidence type="ECO:0000313" key="1">
    <source>
        <dbReference type="EMBL" id="KAG5608255.1"/>
    </source>
</evidence>
<dbReference type="Proteomes" id="UP000824120">
    <property type="component" value="Chromosome 4"/>
</dbReference>
<organism evidence="1 2">
    <name type="scientific">Solanum commersonii</name>
    <name type="common">Commerson's wild potato</name>
    <name type="synonym">Commerson's nightshade</name>
    <dbReference type="NCBI Taxonomy" id="4109"/>
    <lineage>
        <taxon>Eukaryota</taxon>
        <taxon>Viridiplantae</taxon>
        <taxon>Streptophyta</taxon>
        <taxon>Embryophyta</taxon>
        <taxon>Tracheophyta</taxon>
        <taxon>Spermatophyta</taxon>
        <taxon>Magnoliopsida</taxon>
        <taxon>eudicotyledons</taxon>
        <taxon>Gunneridae</taxon>
        <taxon>Pentapetalae</taxon>
        <taxon>asterids</taxon>
        <taxon>lamiids</taxon>
        <taxon>Solanales</taxon>
        <taxon>Solanaceae</taxon>
        <taxon>Solanoideae</taxon>
        <taxon>Solaneae</taxon>
        <taxon>Solanum</taxon>
    </lineage>
</organism>
<protein>
    <submittedName>
        <fullName evidence="1">Uncharacterized protein</fullName>
    </submittedName>
</protein>
<comment type="caution">
    <text evidence="1">The sequence shown here is derived from an EMBL/GenBank/DDBJ whole genome shotgun (WGS) entry which is preliminary data.</text>
</comment>
<dbReference type="EMBL" id="JACXVP010000004">
    <property type="protein sequence ID" value="KAG5608255.1"/>
    <property type="molecule type" value="Genomic_DNA"/>
</dbReference>
<evidence type="ECO:0000313" key="2">
    <source>
        <dbReference type="Proteomes" id="UP000824120"/>
    </source>
</evidence>
<dbReference type="AlphaFoldDB" id="A0A9J5Z8M4"/>
<keyword evidence="2" id="KW-1185">Reference proteome</keyword>